<keyword evidence="8" id="KW-0411">Iron-sulfur</keyword>
<dbReference type="InterPro" id="IPR017896">
    <property type="entry name" value="4Fe4S_Fe-S-bd"/>
</dbReference>
<dbReference type="InterPro" id="IPR017900">
    <property type="entry name" value="4Fe4S_Fe_S_CS"/>
</dbReference>
<organism evidence="10 11">
    <name type="scientific">Alkalicella caledoniensis</name>
    <dbReference type="NCBI Taxonomy" id="2731377"/>
    <lineage>
        <taxon>Bacteria</taxon>
        <taxon>Bacillati</taxon>
        <taxon>Bacillota</taxon>
        <taxon>Clostridia</taxon>
        <taxon>Eubacteriales</taxon>
        <taxon>Proteinivoracaceae</taxon>
        <taxon>Alkalicella</taxon>
    </lineage>
</organism>
<evidence type="ECO:0000256" key="8">
    <source>
        <dbReference type="ARBA" id="ARBA00023014"/>
    </source>
</evidence>
<dbReference type="Gene3D" id="3.30.70.20">
    <property type="match status" value="1"/>
</dbReference>
<dbReference type="InterPro" id="IPR004453">
    <property type="entry name" value="QueG"/>
</dbReference>
<reference evidence="10 11" key="1">
    <citation type="submission" date="2020-07" db="EMBL/GenBank/DDBJ databases">
        <title>Alkalicella. sp. LB2 genome.</title>
        <authorList>
            <person name="Postec A."/>
            <person name="Quemeneur M."/>
        </authorList>
    </citation>
    <scope>NUCLEOTIDE SEQUENCE [LARGE SCALE GENOMIC DNA]</scope>
    <source>
        <strain evidence="10 11">LB2</strain>
    </source>
</reference>
<dbReference type="PANTHER" id="PTHR30002:SF4">
    <property type="entry name" value="EPOXYQUEUOSINE REDUCTASE"/>
    <property type="match status" value="1"/>
</dbReference>
<keyword evidence="1" id="KW-0004">4Fe-4S</keyword>
<accession>A0A7G9W4S9</accession>
<dbReference type="RefSeq" id="WP_213167358.1">
    <property type="nucleotide sequence ID" value="NZ_CP058559.1"/>
</dbReference>
<evidence type="ECO:0000256" key="1">
    <source>
        <dbReference type="ARBA" id="ARBA00022485"/>
    </source>
</evidence>
<protein>
    <submittedName>
        <fullName evidence="10">tRNA epoxyqueuosine(34) reductase QueG</fullName>
        <ecNumber evidence="10">1.17.99.6</ecNumber>
    </submittedName>
</protein>
<keyword evidence="11" id="KW-1185">Reference proteome</keyword>
<evidence type="ECO:0000256" key="6">
    <source>
        <dbReference type="ARBA" id="ARBA00023002"/>
    </source>
</evidence>
<gene>
    <name evidence="10" type="primary">queG</name>
    <name evidence="10" type="ORF">HYG86_02425</name>
</gene>
<keyword evidence="7" id="KW-0408">Iron</keyword>
<dbReference type="GO" id="GO:0051539">
    <property type="term" value="F:4 iron, 4 sulfur cluster binding"/>
    <property type="evidence" value="ECO:0007669"/>
    <property type="project" value="UniProtKB-KW"/>
</dbReference>
<dbReference type="GO" id="GO:0008616">
    <property type="term" value="P:tRNA queuosine(34) biosynthetic process"/>
    <property type="evidence" value="ECO:0007669"/>
    <property type="project" value="UniProtKB-KW"/>
</dbReference>
<dbReference type="SUPFAM" id="SSF54862">
    <property type="entry name" value="4Fe-4S ferredoxins"/>
    <property type="match status" value="1"/>
</dbReference>
<dbReference type="InterPro" id="IPR013542">
    <property type="entry name" value="QueG_DUF1730"/>
</dbReference>
<dbReference type="PROSITE" id="PS00198">
    <property type="entry name" value="4FE4S_FER_1"/>
    <property type="match status" value="1"/>
</dbReference>
<keyword evidence="6 10" id="KW-0560">Oxidoreductase</keyword>
<dbReference type="EMBL" id="CP058559">
    <property type="protein sequence ID" value="QNO13691.1"/>
    <property type="molecule type" value="Genomic_DNA"/>
</dbReference>
<dbReference type="Pfam" id="PF13484">
    <property type="entry name" value="Fer4_16"/>
    <property type="match status" value="1"/>
</dbReference>
<proteinExistence type="predicted"/>
<evidence type="ECO:0000256" key="7">
    <source>
        <dbReference type="ARBA" id="ARBA00023004"/>
    </source>
</evidence>
<dbReference type="EC" id="1.17.99.6" evidence="10"/>
<evidence type="ECO:0000256" key="4">
    <source>
        <dbReference type="ARBA" id="ARBA00022723"/>
    </source>
</evidence>
<evidence type="ECO:0000313" key="11">
    <source>
        <dbReference type="Proteomes" id="UP000516160"/>
    </source>
</evidence>
<dbReference type="Proteomes" id="UP000516160">
    <property type="component" value="Chromosome"/>
</dbReference>
<dbReference type="PROSITE" id="PS51379">
    <property type="entry name" value="4FE4S_FER_2"/>
    <property type="match status" value="1"/>
</dbReference>
<dbReference type="Pfam" id="PF08331">
    <property type="entry name" value="QueG_DUF1730"/>
    <property type="match status" value="1"/>
</dbReference>
<evidence type="ECO:0000256" key="3">
    <source>
        <dbReference type="ARBA" id="ARBA00022694"/>
    </source>
</evidence>
<dbReference type="NCBIfam" id="TIGR00276">
    <property type="entry name" value="tRNA epoxyqueuosine(34) reductase QueG"/>
    <property type="match status" value="1"/>
</dbReference>
<evidence type="ECO:0000313" key="10">
    <source>
        <dbReference type="EMBL" id="QNO13691.1"/>
    </source>
</evidence>
<name>A0A7G9W4S9_ALKCA</name>
<dbReference type="GO" id="GO:0052693">
    <property type="term" value="F:epoxyqueuosine reductase activity"/>
    <property type="evidence" value="ECO:0007669"/>
    <property type="project" value="UniProtKB-EC"/>
</dbReference>
<dbReference type="KEGG" id="acae:HYG86_02425"/>
<dbReference type="GO" id="GO:0046872">
    <property type="term" value="F:metal ion binding"/>
    <property type="evidence" value="ECO:0007669"/>
    <property type="project" value="UniProtKB-KW"/>
</dbReference>
<evidence type="ECO:0000256" key="5">
    <source>
        <dbReference type="ARBA" id="ARBA00022785"/>
    </source>
</evidence>
<keyword evidence="5" id="KW-0671">Queuosine biosynthesis</keyword>
<evidence type="ECO:0000256" key="2">
    <source>
        <dbReference type="ARBA" id="ARBA00022490"/>
    </source>
</evidence>
<dbReference type="AlphaFoldDB" id="A0A7G9W4S9"/>
<evidence type="ECO:0000259" key="9">
    <source>
        <dbReference type="PROSITE" id="PS51379"/>
    </source>
</evidence>
<keyword evidence="3" id="KW-0819">tRNA processing</keyword>
<sequence length="311" mass="35285">MLKENIVEKGREIGFLDIKFTGSEPFTEYLMHLQTLKEKNIYPPFVTEEISLRTNPRLILASCKTIIAVAMSYKHLMDIAANNPLPENYGYISPSAWHTDYHTLLKDSMEELIEFIDEQTEGKYTFKAYVDTGHLSDREVAKRAGLGYIGKNSCLITAKSGSYVWLGHILTNLYIKPDTQMNRQCGDCRNCILACPTKAINDDGTIDYNKCLSNVLVQKGDLPKSIINKMGKRIYGCDTCQLVCPKNKVLKSQGIDEHIEPGWMDLEELDKHSNKTFKEKYGHTAFSWRGKSVLKRNADAIKDKETQPKGT</sequence>
<keyword evidence="4" id="KW-0479">Metal-binding</keyword>
<feature type="domain" description="4Fe-4S ferredoxin-type" evidence="9">
    <location>
        <begin position="175"/>
        <end position="205"/>
    </location>
</feature>
<dbReference type="PANTHER" id="PTHR30002">
    <property type="entry name" value="EPOXYQUEUOSINE REDUCTASE"/>
    <property type="match status" value="1"/>
</dbReference>
<keyword evidence="2" id="KW-0963">Cytoplasm</keyword>